<sequence length="48" mass="5521">MEVLTTKKEAKTEKPFKTVDAERLEKISYANLHQVVTNTTQTLKTQEV</sequence>
<accession>C2G3K5</accession>
<comment type="caution">
    <text evidence="1">The sequence shown here is derived from an EMBL/GenBank/DDBJ whole genome shotgun (WGS) entry which is preliminary data.</text>
</comment>
<reference evidence="1 2" key="1">
    <citation type="submission" date="2009-01" db="EMBL/GenBank/DDBJ databases">
        <authorList>
            <person name="Qin X."/>
            <person name="Bachman B."/>
            <person name="Battles P."/>
            <person name="Bell A."/>
            <person name="Bess C."/>
            <person name="Bickham C."/>
            <person name="Chaboub L."/>
            <person name="Chen D."/>
            <person name="Coyle M."/>
            <person name="Deiros D.R."/>
            <person name="Dinh H."/>
            <person name="Forbes L."/>
            <person name="Fowler G."/>
            <person name="Francisco L."/>
            <person name="Fu Q."/>
            <person name="Gubbala S."/>
            <person name="Hale W."/>
            <person name="Han Y."/>
            <person name="Hemphill L."/>
            <person name="Highlander S.K."/>
            <person name="Hirani K."/>
            <person name="Hogues M."/>
            <person name="Jackson L."/>
            <person name="Jakkamsetti A."/>
            <person name="Javaid M."/>
            <person name="Jiang H."/>
            <person name="Korchina V."/>
            <person name="Kovar C."/>
            <person name="Lara F."/>
            <person name="Lee S."/>
            <person name="Mata R."/>
            <person name="Mathew T."/>
            <person name="Moen C."/>
            <person name="Morales K."/>
            <person name="Munidasa M."/>
            <person name="Nazareth L."/>
            <person name="Ngo R."/>
            <person name="Nguyen L."/>
            <person name="Okwuonu G."/>
            <person name="Ongeri F."/>
            <person name="Patil S."/>
            <person name="Petrosino J."/>
            <person name="Pham C."/>
            <person name="Pham P."/>
            <person name="Pu L.-L."/>
            <person name="Puazo M."/>
            <person name="Raj R."/>
            <person name="Reid J."/>
            <person name="Rouhana J."/>
            <person name="Saada N."/>
            <person name="Shang Y."/>
            <person name="Simmons D."/>
            <person name="Thornton R."/>
            <person name="Warren J."/>
            <person name="Weissenberger G."/>
            <person name="Zhang J."/>
            <person name="Zhang L."/>
            <person name="Zhou C."/>
            <person name="Zhu D."/>
            <person name="Muzny D."/>
            <person name="Worley K."/>
            <person name="Gibbs R."/>
        </authorList>
    </citation>
    <scope>NUCLEOTIDE SEQUENCE [LARGE SCALE GENOMIC DNA]</scope>
    <source>
        <strain evidence="1 2">ATCC 33300</strain>
    </source>
</reference>
<name>C2G3K5_SPHSI</name>
<gene>
    <name evidence="1" type="ORF">HMPREF0765_4161</name>
</gene>
<dbReference type="EMBL" id="ACHB01000092">
    <property type="protein sequence ID" value="EEI90210.1"/>
    <property type="molecule type" value="Genomic_DNA"/>
</dbReference>
<evidence type="ECO:0000313" key="1">
    <source>
        <dbReference type="EMBL" id="EEI90210.1"/>
    </source>
</evidence>
<organism evidence="1 2">
    <name type="scientific">Sphingobacterium spiritivorum ATCC 33300</name>
    <dbReference type="NCBI Taxonomy" id="525372"/>
    <lineage>
        <taxon>Bacteria</taxon>
        <taxon>Pseudomonadati</taxon>
        <taxon>Bacteroidota</taxon>
        <taxon>Sphingobacteriia</taxon>
        <taxon>Sphingobacteriales</taxon>
        <taxon>Sphingobacteriaceae</taxon>
        <taxon>Sphingobacterium</taxon>
    </lineage>
</organism>
<evidence type="ECO:0000313" key="2">
    <source>
        <dbReference type="Proteomes" id="UP000006241"/>
    </source>
</evidence>
<proteinExistence type="predicted"/>
<dbReference type="AlphaFoldDB" id="C2G3K5"/>
<dbReference type="HOGENOM" id="CLU_3157932_0_0_10"/>
<protein>
    <submittedName>
        <fullName evidence="1">Uncharacterized protein</fullName>
    </submittedName>
</protein>
<dbReference type="Proteomes" id="UP000006241">
    <property type="component" value="Unassembled WGS sequence"/>
</dbReference>